<dbReference type="InterPro" id="IPR011944">
    <property type="entry name" value="Steroid_delta5-4_isomerase"/>
</dbReference>
<dbReference type="SUPFAM" id="SSF54427">
    <property type="entry name" value="NTF2-like"/>
    <property type="match status" value="1"/>
</dbReference>
<dbReference type="RefSeq" id="WP_191307078.1">
    <property type="nucleotide sequence ID" value="NZ_BNAW01000003.1"/>
</dbReference>
<name>A0ABQ3K458_9PSEU</name>
<dbReference type="InterPro" id="IPR037401">
    <property type="entry name" value="SnoaL-like"/>
</dbReference>
<dbReference type="Pfam" id="PF13577">
    <property type="entry name" value="SnoaL_4"/>
    <property type="match status" value="1"/>
</dbReference>
<evidence type="ECO:0000313" key="3">
    <source>
        <dbReference type="Proteomes" id="UP000649955"/>
    </source>
</evidence>
<organism evidence="2 3">
    <name type="scientific">Amycolatopsis bullii</name>
    <dbReference type="NCBI Taxonomy" id="941987"/>
    <lineage>
        <taxon>Bacteria</taxon>
        <taxon>Bacillati</taxon>
        <taxon>Actinomycetota</taxon>
        <taxon>Actinomycetes</taxon>
        <taxon>Pseudonocardiales</taxon>
        <taxon>Pseudonocardiaceae</taxon>
        <taxon>Amycolatopsis</taxon>
    </lineage>
</organism>
<keyword evidence="3" id="KW-1185">Reference proteome</keyword>
<accession>A0ABQ3K458</accession>
<feature type="domain" description="SnoaL-like" evidence="1">
    <location>
        <begin position="34"/>
        <end position="144"/>
    </location>
</feature>
<proteinExistence type="predicted"/>
<dbReference type="Proteomes" id="UP000649955">
    <property type="component" value="Unassembled WGS sequence"/>
</dbReference>
<gene>
    <name evidence="2" type="ORF">GCM10017567_12470</name>
</gene>
<dbReference type="EMBL" id="BNAW01000003">
    <property type="protein sequence ID" value="GHF99113.1"/>
    <property type="molecule type" value="Genomic_DNA"/>
</dbReference>
<comment type="caution">
    <text evidence="2">The sequence shown here is derived from an EMBL/GenBank/DDBJ whole genome shotgun (WGS) entry which is preliminary data.</text>
</comment>
<sequence>MSSNAEALVEGAKKWASHYGPYPNGVEGAVVTAQLRVRAGWDANDADAIADLFVDNGSMLVGDAQLSSREEIRAYLADAFAGGFQGTRLTDEPKEVRLLTDSVAIAVTEGGVVKKGQDGIEPEELARSLWVLVKKDGDWRVVSRQTSPVNS</sequence>
<dbReference type="Gene3D" id="3.10.450.50">
    <property type="match status" value="1"/>
</dbReference>
<reference evidence="3" key="1">
    <citation type="journal article" date="2019" name="Int. J. Syst. Evol. Microbiol.">
        <title>The Global Catalogue of Microorganisms (GCM) 10K type strain sequencing project: providing services to taxonomists for standard genome sequencing and annotation.</title>
        <authorList>
            <consortium name="The Broad Institute Genomics Platform"/>
            <consortium name="The Broad Institute Genome Sequencing Center for Infectious Disease"/>
            <person name="Wu L."/>
            <person name="Ma J."/>
        </authorList>
    </citation>
    <scope>NUCLEOTIDE SEQUENCE [LARGE SCALE GENOMIC DNA]</scope>
    <source>
        <strain evidence="3">CGMCC 4.7680</strain>
    </source>
</reference>
<dbReference type="NCBIfam" id="TIGR02246">
    <property type="entry name" value="SgcJ/EcaC family oxidoreductase"/>
    <property type="match status" value="1"/>
</dbReference>
<protein>
    <recommendedName>
        <fullName evidence="1">SnoaL-like domain-containing protein</fullName>
    </recommendedName>
</protein>
<dbReference type="InterPro" id="IPR032710">
    <property type="entry name" value="NTF2-like_dom_sf"/>
</dbReference>
<evidence type="ECO:0000313" key="2">
    <source>
        <dbReference type="EMBL" id="GHF99113.1"/>
    </source>
</evidence>
<evidence type="ECO:0000259" key="1">
    <source>
        <dbReference type="Pfam" id="PF13577"/>
    </source>
</evidence>